<gene>
    <name evidence="2" type="ORF">DPMN_005948</name>
</gene>
<comment type="caution">
    <text evidence="2">The sequence shown here is derived from an EMBL/GenBank/DDBJ whole genome shotgun (WGS) entry which is preliminary data.</text>
</comment>
<organism evidence="2 3">
    <name type="scientific">Dreissena polymorpha</name>
    <name type="common">Zebra mussel</name>
    <name type="synonym">Mytilus polymorpha</name>
    <dbReference type="NCBI Taxonomy" id="45954"/>
    <lineage>
        <taxon>Eukaryota</taxon>
        <taxon>Metazoa</taxon>
        <taxon>Spiralia</taxon>
        <taxon>Lophotrochozoa</taxon>
        <taxon>Mollusca</taxon>
        <taxon>Bivalvia</taxon>
        <taxon>Autobranchia</taxon>
        <taxon>Heteroconchia</taxon>
        <taxon>Euheterodonta</taxon>
        <taxon>Imparidentia</taxon>
        <taxon>Neoheterodontei</taxon>
        <taxon>Myida</taxon>
        <taxon>Dreissenoidea</taxon>
        <taxon>Dreissenidae</taxon>
        <taxon>Dreissena</taxon>
    </lineage>
</organism>
<name>A0A9D4MUB3_DREPO</name>
<sequence>MDCEGSQRKRQRTAKDSQLEKAMIDWFNQEGSEGNTIGANGARPSKGLPRTYTRRWCRRVRGQQRLDR</sequence>
<dbReference type="AlphaFoldDB" id="A0A9D4MUB3"/>
<evidence type="ECO:0000313" key="3">
    <source>
        <dbReference type="Proteomes" id="UP000828390"/>
    </source>
</evidence>
<evidence type="ECO:0000256" key="1">
    <source>
        <dbReference type="SAM" id="MobiDB-lite"/>
    </source>
</evidence>
<reference evidence="2" key="2">
    <citation type="submission" date="2020-11" db="EMBL/GenBank/DDBJ databases">
        <authorList>
            <person name="McCartney M.A."/>
            <person name="Auch B."/>
            <person name="Kono T."/>
            <person name="Mallez S."/>
            <person name="Becker A."/>
            <person name="Gohl D.M."/>
            <person name="Silverstein K.A.T."/>
            <person name="Koren S."/>
            <person name="Bechman K.B."/>
            <person name="Herman A."/>
            <person name="Abrahante J.E."/>
            <person name="Garbe J."/>
        </authorList>
    </citation>
    <scope>NUCLEOTIDE SEQUENCE</scope>
    <source>
        <strain evidence="2">Duluth1</strain>
        <tissue evidence="2">Whole animal</tissue>
    </source>
</reference>
<proteinExistence type="predicted"/>
<feature type="region of interest" description="Disordered" evidence="1">
    <location>
        <begin position="31"/>
        <end position="50"/>
    </location>
</feature>
<reference evidence="2" key="1">
    <citation type="journal article" date="2019" name="bioRxiv">
        <title>The Genome of the Zebra Mussel, Dreissena polymorpha: A Resource for Invasive Species Research.</title>
        <authorList>
            <person name="McCartney M.A."/>
            <person name="Auch B."/>
            <person name="Kono T."/>
            <person name="Mallez S."/>
            <person name="Zhang Y."/>
            <person name="Obille A."/>
            <person name="Becker A."/>
            <person name="Abrahante J.E."/>
            <person name="Garbe J."/>
            <person name="Badalamenti J.P."/>
            <person name="Herman A."/>
            <person name="Mangelson H."/>
            <person name="Liachko I."/>
            <person name="Sullivan S."/>
            <person name="Sone E.D."/>
            <person name="Koren S."/>
            <person name="Silverstein K.A.T."/>
            <person name="Beckman K.B."/>
            <person name="Gohl D.M."/>
        </authorList>
    </citation>
    <scope>NUCLEOTIDE SEQUENCE</scope>
    <source>
        <strain evidence="2">Duluth1</strain>
        <tissue evidence="2">Whole animal</tissue>
    </source>
</reference>
<accession>A0A9D4MUB3</accession>
<keyword evidence="3" id="KW-1185">Reference proteome</keyword>
<evidence type="ECO:0000313" key="2">
    <source>
        <dbReference type="EMBL" id="KAH3882019.1"/>
    </source>
</evidence>
<dbReference type="EMBL" id="JAIWYP010000001">
    <property type="protein sequence ID" value="KAH3882019.1"/>
    <property type="molecule type" value="Genomic_DNA"/>
</dbReference>
<dbReference type="Proteomes" id="UP000828390">
    <property type="component" value="Unassembled WGS sequence"/>
</dbReference>
<protein>
    <submittedName>
        <fullName evidence="2">Uncharacterized protein</fullName>
    </submittedName>
</protein>